<sequence length="346" mass="37355">MATRFQRTCLGVAVVSAVVAGVWYWRSVHTSANTPGTMTNAQAPGASSSSMEDDGRDLTAAKNGLPRSLAGSSAPRLPLDEHGRLMKVRAVREFFDYCLNAQSDLKPEELDALVEREIAAQLDATPAQSEALDVWHRYKRYLKGIGDLQQGGAPSDAKADGTSQKIDVAQVLNALTQRESLATREMGDWADAFFGRELAVQRNDAARIALMQNPSLSAQQKAAELDALDEALPADERELRAAAKHDQALIDQVASAQAANGSPDQLRDSLVQTIGADAADRVAQNRRDDLAWQAKYDAYAAQRAQIDASAQSPQAREQSIQQLRDRVFTQPGEAARAASFDAAPAK</sequence>
<dbReference type="OrthoDB" id="8779274at2"/>
<name>R4X344_9BURK</name>
<evidence type="ECO:0000256" key="4">
    <source>
        <dbReference type="ARBA" id="ARBA00022519"/>
    </source>
</evidence>
<reference evidence="13 14" key="1">
    <citation type="journal article" date="2013" name="Genome Announc.">
        <title>Complete Genome Sequence of Burkholderia sp. Strain RPE64, Bacterial Symbiont of the Bean Bug Riptortus pedestris.</title>
        <authorList>
            <person name="Shibata T.F."/>
            <person name="Maeda T."/>
            <person name="Nikoh N."/>
            <person name="Yamaguchi K."/>
            <person name="Oshima K."/>
            <person name="Hattori M."/>
            <person name="Nishiyama T."/>
            <person name="Hasebe M."/>
            <person name="Fukatsu T."/>
            <person name="Kikuchi Y."/>
            <person name="Shigenobu S."/>
        </authorList>
    </citation>
    <scope>NUCLEOTIDE SEQUENCE [LARGE SCALE GENOMIC DNA]</scope>
</reference>
<dbReference type="SUPFAM" id="SSF158855">
    <property type="entry name" value="Lipase chaperone-like"/>
    <property type="match status" value="1"/>
</dbReference>
<dbReference type="GO" id="GO:0051082">
    <property type="term" value="F:unfolded protein binding"/>
    <property type="evidence" value="ECO:0007669"/>
    <property type="project" value="UniProtKB-UniRule"/>
</dbReference>
<keyword evidence="6 11" id="KW-0442">Lipid degradation</keyword>
<evidence type="ECO:0000256" key="6">
    <source>
        <dbReference type="ARBA" id="ARBA00022963"/>
    </source>
</evidence>
<evidence type="ECO:0000256" key="8">
    <source>
        <dbReference type="ARBA" id="ARBA00023098"/>
    </source>
</evidence>
<keyword evidence="4 11" id="KW-0997">Cell inner membrane</keyword>
<feature type="compositionally biased region" description="Polar residues" evidence="12">
    <location>
        <begin position="34"/>
        <end position="50"/>
    </location>
</feature>
<dbReference type="HOGENOM" id="CLU_064928_1_0_4"/>
<accession>R4X344</accession>
<feature type="compositionally biased region" description="Low complexity" evidence="12">
    <location>
        <begin position="334"/>
        <end position="346"/>
    </location>
</feature>
<dbReference type="Pfam" id="PF03280">
    <property type="entry name" value="Lipase_chap"/>
    <property type="match status" value="1"/>
</dbReference>
<dbReference type="GO" id="GO:0006457">
    <property type="term" value="P:protein folding"/>
    <property type="evidence" value="ECO:0007669"/>
    <property type="project" value="UniProtKB-UniRule"/>
</dbReference>
<keyword evidence="5 11" id="KW-0812">Transmembrane</keyword>
<gene>
    <name evidence="11" type="primary">lifO</name>
    <name evidence="13" type="ORF">BRPE64_BCDS13710</name>
</gene>
<evidence type="ECO:0000313" key="14">
    <source>
        <dbReference type="Proteomes" id="UP000013966"/>
    </source>
</evidence>
<dbReference type="STRING" id="758793.BRPE64_BCDS13710"/>
<keyword evidence="14" id="KW-1185">Reference proteome</keyword>
<feature type="region of interest" description="Disordered" evidence="12">
    <location>
        <begin position="34"/>
        <end position="76"/>
    </location>
</feature>
<evidence type="ECO:0000256" key="3">
    <source>
        <dbReference type="ARBA" id="ARBA00022475"/>
    </source>
</evidence>
<dbReference type="InterPro" id="IPR004961">
    <property type="entry name" value="Lipase_chaperone"/>
</dbReference>
<comment type="function">
    <text evidence="11">May be involved in the folding of the extracellular lipase during its passage through the periplasm.</text>
</comment>
<dbReference type="PATRIC" id="fig|758793.3.peg.4279"/>
<evidence type="ECO:0000256" key="12">
    <source>
        <dbReference type="SAM" id="MobiDB-lite"/>
    </source>
</evidence>
<keyword evidence="10 11" id="KW-0143">Chaperone</keyword>
<protein>
    <recommendedName>
        <fullName evidence="11">Lipase chaperone</fullName>
    </recommendedName>
    <alternativeName>
        <fullName evidence="11">Lipase activator protein</fullName>
    </alternativeName>
    <alternativeName>
        <fullName evidence="11">Lipase foldase</fullName>
    </alternativeName>
    <alternativeName>
        <fullName evidence="11">Lipase helper protein</fullName>
    </alternativeName>
    <alternativeName>
        <fullName evidence="11">Lipase modulator</fullName>
    </alternativeName>
</protein>
<evidence type="ECO:0000313" key="13">
    <source>
        <dbReference type="EMBL" id="BAN26032.1"/>
    </source>
</evidence>
<keyword evidence="3 11" id="KW-1003">Cell membrane</keyword>
<dbReference type="Proteomes" id="UP000013966">
    <property type="component" value="Chromosome 2"/>
</dbReference>
<dbReference type="HAMAP" id="MF_00790">
    <property type="entry name" value="Lipase_chap"/>
    <property type="match status" value="1"/>
</dbReference>
<reference evidence="13 14" key="2">
    <citation type="journal article" date="2018" name="Int. J. Syst. Evol. Microbiol.">
        <title>Burkholderia insecticola sp. nov., a gut symbiotic bacterium of the bean bug Riptortus pedestris.</title>
        <authorList>
            <person name="Takeshita K."/>
            <person name="Tamaki H."/>
            <person name="Ohbayashi T."/>
            <person name="Meng X.-Y."/>
            <person name="Sone T."/>
            <person name="Mitani Y."/>
            <person name="Peeters C."/>
            <person name="Kikuchi Y."/>
            <person name="Vandamme P."/>
        </authorList>
    </citation>
    <scope>NUCLEOTIDE SEQUENCE [LARGE SCALE GENOMIC DNA]</scope>
    <source>
        <strain evidence="13">RPE64</strain>
    </source>
</reference>
<dbReference type="GO" id="GO:0016042">
    <property type="term" value="P:lipid catabolic process"/>
    <property type="evidence" value="ECO:0007669"/>
    <property type="project" value="UniProtKB-UniRule"/>
</dbReference>
<evidence type="ECO:0000256" key="9">
    <source>
        <dbReference type="ARBA" id="ARBA00023136"/>
    </source>
</evidence>
<comment type="subcellular location">
    <subcellularLocation>
        <location evidence="1">Cell inner membrane</location>
        <topology evidence="1">Single-pass membrane protein</topology>
        <orientation evidence="1">Periplasmic side</orientation>
    </subcellularLocation>
</comment>
<dbReference type="GO" id="GO:0005886">
    <property type="term" value="C:plasma membrane"/>
    <property type="evidence" value="ECO:0007669"/>
    <property type="project" value="UniProtKB-SubCell"/>
</dbReference>
<keyword evidence="9 11" id="KW-0472">Membrane</keyword>
<dbReference type="RefSeq" id="WP_016355456.1">
    <property type="nucleotide sequence ID" value="NC_021294.1"/>
</dbReference>
<keyword evidence="7 11" id="KW-1133">Transmembrane helix</keyword>
<evidence type="ECO:0000256" key="2">
    <source>
        <dbReference type="ARBA" id="ARBA00010358"/>
    </source>
</evidence>
<evidence type="ECO:0000256" key="10">
    <source>
        <dbReference type="ARBA" id="ARBA00023186"/>
    </source>
</evidence>
<feature type="region of interest" description="Disordered" evidence="12">
    <location>
        <begin position="326"/>
        <end position="346"/>
    </location>
</feature>
<keyword evidence="8 11" id="KW-0443">Lipid metabolism</keyword>
<dbReference type="EMBL" id="AP013059">
    <property type="protein sequence ID" value="BAN26032.1"/>
    <property type="molecule type" value="Genomic_DNA"/>
</dbReference>
<dbReference type="KEGG" id="buo:BRPE64_BCDS13710"/>
<organism evidence="13 14">
    <name type="scientific">Caballeronia insecticola</name>
    <dbReference type="NCBI Taxonomy" id="758793"/>
    <lineage>
        <taxon>Bacteria</taxon>
        <taxon>Pseudomonadati</taxon>
        <taxon>Pseudomonadota</taxon>
        <taxon>Betaproteobacteria</taxon>
        <taxon>Burkholderiales</taxon>
        <taxon>Burkholderiaceae</taxon>
        <taxon>Caballeronia</taxon>
    </lineage>
</organism>
<evidence type="ECO:0000256" key="5">
    <source>
        <dbReference type="ARBA" id="ARBA00022692"/>
    </source>
</evidence>
<proteinExistence type="inferred from homology"/>
<comment type="similarity">
    <text evidence="2 11">Belongs to the lipase chaperone family.</text>
</comment>
<dbReference type="AlphaFoldDB" id="R4X344"/>
<evidence type="ECO:0000256" key="7">
    <source>
        <dbReference type="ARBA" id="ARBA00022989"/>
    </source>
</evidence>
<evidence type="ECO:0000256" key="1">
    <source>
        <dbReference type="ARBA" id="ARBA00004383"/>
    </source>
</evidence>
<evidence type="ECO:0000256" key="11">
    <source>
        <dbReference type="HAMAP-Rule" id="MF_00790"/>
    </source>
</evidence>